<dbReference type="SUPFAM" id="SSF56399">
    <property type="entry name" value="ADP-ribosylation"/>
    <property type="match status" value="1"/>
</dbReference>
<evidence type="ECO:0000259" key="2">
    <source>
        <dbReference type="Pfam" id="PF00644"/>
    </source>
</evidence>
<sequence>MSISFYGWEVHYDEGHHLRAEQEPKSGKYYIMYHGTKVQDARSIIQNGFRQSSDGMLGPGVYVSRNQKKAERYPLKCKFTDRVVLKLNVDCGKIKKIDSDNHPMQKSWHANGYDTAWVPPHCGMKAVPSGMEEDCVWDPKRIKVIDIVLAPNSTILNELKQLVTNQSPQASASTNPEMCQLCKSEIVPGHTVQPCWGCGQTICTLMPKHKCNHRG</sequence>
<feature type="domain" description="PARP catalytic" evidence="2">
    <location>
        <begin position="26"/>
        <end position="107"/>
    </location>
</feature>
<evidence type="ECO:0000313" key="3">
    <source>
        <dbReference type="EMBL" id="KAK2816540.1"/>
    </source>
</evidence>
<name>A0AA88LGQ3_TACVA</name>
<dbReference type="GO" id="GO:0003950">
    <property type="term" value="F:NAD+ poly-ADP-ribosyltransferase activity"/>
    <property type="evidence" value="ECO:0007669"/>
    <property type="project" value="InterPro"/>
</dbReference>
<dbReference type="Pfam" id="PF00644">
    <property type="entry name" value="PARP"/>
    <property type="match status" value="1"/>
</dbReference>
<dbReference type="Proteomes" id="UP001187315">
    <property type="component" value="Unassembled WGS sequence"/>
</dbReference>
<dbReference type="EMBL" id="JAVHJS010000025">
    <property type="protein sequence ID" value="KAK2816540.1"/>
    <property type="molecule type" value="Genomic_DNA"/>
</dbReference>
<keyword evidence="4" id="KW-1185">Reference proteome</keyword>
<comment type="similarity">
    <text evidence="1">Belongs to the ARTD/PARP family.</text>
</comment>
<evidence type="ECO:0000313" key="4">
    <source>
        <dbReference type="Proteomes" id="UP001187315"/>
    </source>
</evidence>
<gene>
    <name evidence="3" type="ORF">Q7C36_022811</name>
</gene>
<protein>
    <recommendedName>
        <fullName evidence="2">PARP catalytic domain-containing protein</fullName>
    </recommendedName>
</protein>
<accession>A0AA88LGQ3</accession>
<proteinExistence type="inferred from homology"/>
<evidence type="ECO:0000256" key="1">
    <source>
        <dbReference type="ARBA" id="ARBA00024347"/>
    </source>
</evidence>
<organism evidence="3 4">
    <name type="scientific">Tachysurus vachellii</name>
    <name type="common">Darkbarbel catfish</name>
    <name type="synonym">Pelteobagrus vachellii</name>
    <dbReference type="NCBI Taxonomy" id="175792"/>
    <lineage>
        <taxon>Eukaryota</taxon>
        <taxon>Metazoa</taxon>
        <taxon>Chordata</taxon>
        <taxon>Craniata</taxon>
        <taxon>Vertebrata</taxon>
        <taxon>Euteleostomi</taxon>
        <taxon>Actinopterygii</taxon>
        <taxon>Neopterygii</taxon>
        <taxon>Teleostei</taxon>
        <taxon>Ostariophysi</taxon>
        <taxon>Siluriformes</taxon>
        <taxon>Bagridae</taxon>
        <taxon>Tachysurus</taxon>
    </lineage>
</organism>
<dbReference type="InterPro" id="IPR012317">
    <property type="entry name" value="Poly(ADP-ribose)pol_cat_dom"/>
</dbReference>
<dbReference type="AlphaFoldDB" id="A0AA88LGQ3"/>
<reference evidence="3" key="1">
    <citation type="submission" date="2023-08" db="EMBL/GenBank/DDBJ databases">
        <title>Pelteobagrus vachellii genome.</title>
        <authorList>
            <person name="Liu H."/>
        </authorList>
    </citation>
    <scope>NUCLEOTIDE SEQUENCE</scope>
    <source>
        <strain evidence="3">PRFRI_2022a</strain>
        <tissue evidence="3">Muscle</tissue>
    </source>
</reference>
<dbReference type="PANTHER" id="PTHR36542:SF6">
    <property type="entry name" value="GIG2-LIKE PROTEIN DREP"/>
    <property type="match status" value="1"/>
</dbReference>
<dbReference type="GO" id="GO:0005737">
    <property type="term" value="C:cytoplasm"/>
    <property type="evidence" value="ECO:0007669"/>
    <property type="project" value="TreeGrafter"/>
</dbReference>
<dbReference type="PANTHER" id="PTHR36542">
    <property type="entry name" value="GIG2-LIKE PROTEIN DRED-RELATED"/>
    <property type="match status" value="1"/>
</dbReference>
<comment type="caution">
    <text evidence="3">The sequence shown here is derived from an EMBL/GenBank/DDBJ whole genome shotgun (WGS) entry which is preliminary data.</text>
</comment>
<dbReference type="Gene3D" id="3.90.175.10">
    <property type="entry name" value="Diphtheria Toxin, domain 1"/>
    <property type="match status" value="1"/>
</dbReference>